<dbReference type="PANTHER" id="PTHR36947">
    <property type="entry name" value="PROTEIN CBG04364"/>
    <property type="match status" value="1"/>
</dbReference>
<feature type="region of interest" description="Disordered" evidence="1">
    <location>
        <begin position="348"/>
        <end position="394"/>
    </location>
</feature>
<feature type="domain" description="DUF7778" evidence="2">
    <location>
        <begin position="40"/>
        <end position="150"/>
    </location>
</feature>
<dbReference type="Pfam" id="PF24998">
    <property type="entry name" value="DUF7778"/>
    <property type="match status" value="1"/>
</dbReference>
<accession>A0AAF3EJY6</accession>
<organism evidence="3 4">
    <name type="scientific">Mesorhabditis belari</name>
    <dbReference type="NCBI Taxonomy" id="2138241"/>
    <lineage>
        <taxon>Eukaryota</taxon>
        <taxon>Metazoa</taxon>
        <taxon>Ecdysozoa</taxon>
        <taxon>Nematoda</taxon>
        <taxon>Chromadorea</taxon>
        <taxon>Rhabditida</taxon>
        <taxon>Rhabditina</taxon>
        <taxon>Rhabditomorpha</taxon>
        <taxon>Rhabditoidea</taxon>
        <taxon>Rhabditidae</taxon>
        <taxon>Mesorhabditinae</taxon>
        <taxon>Mesorhabditis</taxon>
    </lineage>
</organism>
<feature type="region of interest" description="Disordered" evidence="1">
    <location>
        <begin position="199"/>
        <end position="221"/>
    </location>
</feature>
<dbReference type="AlphaFoldDB" id="A0AAF3EJY6"/>
<feature type="compositionally biased region" description="Basic and acidic residues" evidence="1">
    <location>
        <begin position="385"/>
        <end position="394"/>
    </location>
</feature>
<evidence type="ECO:0000313" key="4">
    <source>
        <dbReference type="WBParaSite" id="MBELARI_LOCUS14098"/>
    </source>
</evidence>
<sequence>MAARSSDFDEALDGYYWRHRHVGFGSGPENLFSISTSFKKEIPLPHLSNWDGINESFMLASDRLLVFVKKRGLLWSTFSEPQMKPIYMTTDRHLLVYTQLNQGYLLDMREAYSIVVWMKATKRNNGTSYRLSQIKLKFAFGTLYFWVPSHLHVPLGVKWRHILQMTFRGECESWPTQEGQHSSLNLKEAKGALLSLPPTSKKEVSDISRTPRPSRSPKVSSETAIEVLDEESTAISEYCASELRINGKIELTHEEEAAERNYFDAATAIPSFSRLERVRRFLKPNRFLVVKRSASTPLFLPSTCTSLETISEVDSSNSGFFSDVTNTEDVSCRANPNVTVAQMREQLETHSKRNPRTGLFGRFMPRSPKKTGENFSPKKLLVDQSKLDPSETMA</sequence>
<dbReference type="PANTHER" id="PTHR36947:SF6">
    <property type="entry name" value="TLDC DOMAIN-CONTAINING PROTEIN"/>
    <property type="match status" value="1"/>
</dbReference>
<evidence type="ECO:0000259" key="2">
    <source>
        <dbReference type="Pfam" id="PF24998"/>
    </source>
</evidence>
<evidence type="ECO:0000256" key="1">
    <source>
        <dbReference type="SAM" id="MobiDB-lite"/>
    </source>
</evidence>
<reference evidence="4" key="1">
    <citation type="submission" date="2024-02" db="UniProtKB">
        <authorList>
            <consortium name="WormBaseParasite"/>
        </authorList>
    </citation>
    <scope>IDENTIFICATION</scope>
</reference>
<keyword evidence="3" id="KW-1185">Reference proteome</keyword>
<protein>
    <recommendedName>
        <fullName evidence="2">DUF7778 domain-containing protein</fullName>
    </recommendedName>
</protein>
<evidence type="ECO:0000313" key="3">
    <source>
        <dbReference type="Proteomes" id="UP000887575"/>
    </source>
</evidence>
<dbReference type="InterPro" id="IPR056680">
    <property type="entry name" value="DUF7778"/>
</dbReference>
<feature type="compositionally biased region" description="Polar residues" evidence="1">
    <location>
        <begin position="207"/>
        <end position="221"/>
    </location>
</feature>
<name>A0AAF3EJY6_9BILA</name>
<proteinExistence type="predicted"/>
<dbReference type="WBParaSite" id="MBELARI_LOCUS14098">
    <property type="protein sequence ID" value="MBELARI_LOCUS14098"/>
    <property type="gene ID" value="MBELARI_LOCUS14098"/>
</dbReference>
<dbReference type="Proteomes" id="UP000887575">
    <property type="component" value="Unassembled WGS sequence"/>
</dbReference>